<dbReference type="InterPro" id="IPR005467">
    <property type="entry name" value="His_kinase_dom"/>
</dbReference>
<gene>
    <name evidence="11" type="ORF">HP555_02565</name>
</gene>
<feature type="transmembrane region" description="Helical" evidence="9">
    <location>
        <begin position="7"/>
        <end position="31"/>
    </location>
</feature>
<dbReference type="Proteomes" id="UP000596092">
    <property type="component" value="Chromosome"/>
</dbReference>
<feature type="domain" description="Histidine kinase" evidence="10">
    <location>
        <begin position="322"/>
        <end position="538"/>
    </location>
</feature>
<keyword evidence="9" id="KW-1133">Transmembrane helix</keyword>
<evidence type="ECO:0000256" key="6">
    <source>
        <dbReference type="ARBA" id="ARBA00022777"/>
    </source>
</evidence>
<evidence type="ECO:0000256" key="9">
    <source>
        <dbReference type="SAM" id="Phobius"/>
    </source>
</evidence>
<keyword evidence="6 11" id="KW-0418">Kinase</keyword>
<keyword evidence="9" id="KW-0472">Membrane</keyword>
<sequence length="538" mass="60724">MRLKRLLSAGFFVSGILPIIIIAFGSIYNFYQLSRYDIELAARQVTENRSDAINTFLRSQVSFLSTLINLYDLDYLKNQKNFENLFLTINQEDKEDLVDLHLIDTNGKQLAYVGPYLSKVQGKEYKDAPWFNEVLVRGTYVSDVFSGFRNYPHFVIAITNPLKTFVLRATVNSGIFNSLLHSAQIGAGGDAFILNSNGEYQTPSLQKSSKLNIIERQLLKHHSGTELVADNEYLYASKWLNGDMWLLVVKTKITDSLDGYYMHRNRIIFIVIATAVVFLVIGSGISRFIVERIRRADREQTALDQQMAHIEKMANIGRLAAGIAHEINNPLQLIQMQAGWIDELLQEEKKENIENYDEYMGAVAKIRKHVNRAGTITHRLLGFSRKISAEYDVQINELIKETVSFLENEARSNNIALNLRLQEDLPTIRTEGSQVQQILLNLIENSLDAVGENGQIDIVTETRGNEVFILIIDNGPGLKPEVLDRIWEPFFTTKEPGKGTGLGLSICSDIAHKLGGTIVAENRAQGGARFTLTLPRRN</sequence>
<dbReference type="PROSITE" id="PS50109">
    <property type="entry name" value="HIS_KIN"/>
    <property type="match status" value="1"/>
</dbReference>
<dbReference type="AlphaFoldDB" id="A0A7T6APM9"/>
<keyword evidence="12" id="KW-1185">Reference proteome</keyword>
<evidence type="ECO:0000256" key="4">
    <source>
        <dbReference type="ARBA" id="ARBA00022679"/>
    </source>
</evidence>
<keyword evidence="7" id="KW-0067">ATP-binding</keyword>
<dbReference type="Pfam" id="PF00512">
    <property type="entry name" value="HisKA"/>
    <property type="match status" value="1"/>
</dbReference>
<evidence type="ECO:0000259" key="10">
    <source>
        <dbReference type="PROSITE" id="PS50109"/>
    </source>
</evidence>
<dbReference type="InterPro" id="IPR003594">
    <property type="entry name" value="HATPase_dom"/>
</dbReference>
<dbReference type="InterPro" id="IPR036097">
    <property type="entry name" value="HisK_dim/P_sf"/>
</dbReference>
<dbReference type="PRINTS" id="PR00344">
    <property type="entry name" value="BCTRLSENSOR"/>
</dbReference>
<proteinExistence type="predicted"/>
<protein>
    <recommendedName>
        <fullName evidence="2">histidine kinase</fullName>
        <ecNumber evidence="2">2.7.13.3</ecNumber>
    </recommendedName>
</protein>
<comment type="catalytic activity">
    <reaction evidence="1">
        <text>ATP + protein L-histidine = ADP + protein N-phospho-L-histidine.</text>
        <dbReference type="EC" id="2.7.13.3"/>
    </reaction>
</comment>
<name>A0A7T6APM9_9BACT</name>
<keyword evidence="8" id="KW-0902">Two-component regulatory system</keyword>
<evidence type="ECO:0000256" key="3">
    <source>
        <dbReference type="ARBA" id="ARBA00022553"/>
    </source>
</evidence>
<feature type="transmembrane region" description="Helical" evidence="9">
    <location>
        <begin position="267"/>
        <end position="290"/>
    </location>
</feature>
<keyword evidence="5" id="KW-0547">Nucleotide-binding</keyword>
<dbReference type="EMBL" id="CP054140">
    <property type="protein sequence ID" value="QQG64823.1"/>
    <property type="molecule type" value="Genomic_DNA"/>
</dbReference>
<keyword evidence="4" id="KW-0808">Transferase</keyword>
<dbReference type="Pfam" id="PF02518">
    <property type="entry name" value="HATPase_c"/>
    <property type="match status" value="1"/>
</dbReference>
<dbReference type="SMART" id="SM00387">
    <property type="entry name" value="HATPase_c"/>
    <property type="match status" value="1"/>
</dbReference>
<dbReference type="SUPFAM" id="SSF55874">
    <property type="entry name" value="ATPase domain of HSP90 chaperone/DNA topoisomerase II/histidine kinase"/>
    <property type="match status" value="1"/>
</dbReference>
<dbReference type="GO" id="GO:0000155">
    <property type="term" value="F:phosphorelay sensor kinase activity"/>
    <property type="evidence" value="ECO:0007669"/>
    <property type="project" value="InterPro"/>
</dbReference>
<dbReference type="Gene3D" id="3.30.565.10">
    <property type="entry name" value="Histidine kinase-like ATPase, C-terminal domain"/>
    <property type="match status" value="1"/>
</dbReference>
<keyword evidence="3" id="KW-0597">Phosphoprotein</keyword>
<reference evidence="11 12" key="1">
    <citation type="submission" date="2020-05" db="EMBL/GenBank/DDBJ databases">
        <title>Complete genome of Desulfobulbus oligotrophicus.</title>
        <authorList>
            <person name="Podar M."/>
        </authorList>
    </citation>
    <scope>NUCLEOTIDE SEQUENCE [LARGE SCALE GENOMIC DNA]</scope>
    <source>
        <strain evidence="11 12">Prop6</strain>
    </source>
</reference>
<dbReference type="GO" id="GO:0005524">
    <property type="term" value="F:ATP binding"/>
    <property type="evidence" value="ECO:0007669"/>
    <property type="project" value="UniProtKB-KW"/>
</dbReference>
<accession>A0A7T6APM9</accession>
<evidence type="ECO:0000313" key="11">
    <source>
        <dbReference type="EMBL" id="QQG64823.1"/>
    </source>
</evidence>
<dbReference type="InterPro" id="IPR036890">
    <property type="entry name" value="HATPase_C_sf"/>
</dbReference>
<evidence type="ECO:0000256" key="7">
    <source>
        <dbReference type="ARBA" id="ARBA00022840"/>
    </source>
</evidence>
<evidence type="ECO:0000256" key="2">
    <source>
        <dbReference type="ARBA" id="ARBA00012438"/>
    </source>
</evidence>
<dbReference type="KEGG" id="dog:HP555_02565"/>
<dbReference type="SMART" id="SM00388">
    <property type="entry name" value="HisKA"/>
    <property type="match status" value="1"/>
</dbReference>
<evidence type="ECO:0000313" key="12">
    <source>
        <dbReference type="Proteomes" id="UP000596092"/>
    </source>
</evidence>
<dbReference type="PANTHER" id="PTHR43065:SF46">
    <property type="entry name" value="C4-DICARBOXYLATE TRANSPORT SENSOR PROTEIN DCTB"/>
    <property type="match status" value="1"/>
</dbReference>
<dbReference type="SUPFAM" id="SSF47384">
    <property type="entry name" value="Homodimeric domain of signal transducing histidine kinase"/>
    <property type="match status" value="1"/>
</dbReference>
<dbReference type="Gene3D" id="1.10.287.130">
    <property type="match status" value="1"/>
</dbReference>
<dbReference type="InterPro" id="IPR003661">
    <property type="entry name" value="HisK_dim/P_dom"/>
</dbReference>
<dbReference type="CDD" id="cd00082">
    <property type="entry name" value="HisKA"/>
    <property type="match status" value="1"/>
</dbReference>
<evidence type="ECO:0000256" key="8">
    <source>
        <dbReference type="ARBA" id="ARBA00023012"/>
    </source>
</evidence>
<evidence type="ECO:0000256" key="1">
    <source>
        <dbReference type="ARBA" id="ARBA00000085"/>
    </source>
</evidence>
<organism evidence="11 12">
    <name type="scientific">Desulfobulbus oligotrophicus</name>
    <dbReference type="NCBI Taxonomy" id="1909699"/>
    <lineage>
        <taxon>Bacteria</taxon>
        <taxon>Pseudomonadati</taxon>
        <taxon>Thermodesulfobacteriota</taxon>
        <taxon>Desulfobulbia</taxon>
        <taxon>Desulfobulbales</taxon>
        <taxon>Desulfobulbaceae</taxon>
        <taxon>Desulfobulbus</taxon>
    </lineage>
</organism>
<keyword evidence="9" id="KW-0812">Transmembrane</keyword>
<dbReference type="RefSeq" id="WP_199263656.1">
    <property type="nucleotide sequence ID" value="NZ_CP054140.1"/>
</dbReference>
<evidence type="ECO:0000256" key="5">
    <source>
        <dbReference type="ARBA" id="ARBA00022741"/>
    </source>
</evidence>
<dbReference type="InterPro" id="IPR004358">
    <property type="entry name" value="Sig_transdc_His_kin-like_C"/>
</dbReference>
<dbReference type="PANTHER" id="PTHR43065">
    <property type="entry name" value="SENSOR HISTIDINE KINASE"/>
    <property type="match status" value="1"/>
</dbReference>
<dbReference type="EC" id="2.7.13.3" evidence="2"/>